<reference evidence="2" key="2">
    <citation type="submission" date="2015-01" db="EMBL/GenBank/DDBJ databases">
        <title>Evolutionary Origins and Diversification of the Mycorrhizal Mutualists.</title>
        <authorList>
            <consortium name="DOE Joint Genome Institute"/>
            <consortium name="Mycorrhizal Genomics Consortium"/>
            <person name="Kohler A."/>
            <person name="Kuo A."/>
            <person name="Nagy L.G."/>
            <person name="Floudas D."/>
            <person name="Copeland A."/>
            <person name="Barry K.W."/>
            <person name="Cichocki N."/>
            <person name="Veneault-Fourrey C."/>
            <person name="LaButti K."/>
            <person name="Lindquist E.A."/>
            <person name="Lipzen A."/>
            <person name="Lundell T."/>
            <person name="Morin E."/>
            <person name="Murat C."/>
            <person name="Riley R."/>
            <person name="Ohm R."/>
            <person name="Sun H."/>
            <person name="Tunlid A."/>
            <person name="Henrissat B."/>
            <person name="Grigoriev I.V."/>
            <person name="Hibbett D.S."/>
            <person name="Martin F."/>
        </authorList>
    </citation>
    <scope>NUCLEOTIDE SEQUENCE [LARGE SCALE GENOMIC DNA]</scope>
    <source>
        <strain evidence="2">LaAM-08-1</strain>
    </source>
</reference>
<dbReference type="EMBL" id="KN838583">
    <property type="protein sequence ID" value="KIK03202.1"/>
    <property type="molecule type" value="Genomic_DNA"/>
</dbReference>
<sequence>MVHYRNTAGCINHEYLIAELSLGPTILGYVRLESLCRDPTTSSTEPVPVAPSHSTSAGNDLPLLEFTHLFGARRRCVCITPLN</sequence>
<evidence type="ECO:0000313" key="1">
    <source>
        <dbReference type="EMBL" id="KIK03202.1"/>
    </source>
</evidence>
<dbReference type="Proteomes" id="UP000054477">
    <property type="component" value="Unassembled WGS sequence"/>
</dbReference>
<organism evidence="1 2">
    <name type="scientific">Laccaria amethystina LaAM-08-1</name>
    <dbReference type="NCBI Taxonomy" id="1095629"/>
    <lineage>
        <taxon>Eukaryota</taxon>
        <taxon>Fungi</taxon>
        <taxon>Dikarya</taxon>
        <taxon>Basidiomycota</taxon>
        <taxon>Agaricomycotina</taxon>
        <taxon>Agaricomycetes</taxon>
        <taxon>Agaricomycetidae</taxon>
        <taxon>Agaricales</taxon>
        <taxon>Agaricineae</taxon>
        <taxon>Hydnangiaceae</taxon>
        <taxon>Laccaria</taxon>
    </lineage>
</organism>
<reference evidence="1 2" key="1">
    <citation type="submission" date="2014-04" db="EMBL/GenBank/DDBJ databases">
        <authorList>
            <consortium name="DOE Joint Genome Institute"/>
            <person name="Kuo A."/>
            <person name="Kohler A."/>
            <person name="Nagy L.G."/>
            <person name="Floudas D."/>
            <person name="Copeland A."/>
            <person name="Barry K.W."/>
            <person name="Cichocki N."/>
            <person name="Veneault-Fourrey C."/>
            <person name="LaButti K."/>
            <person name="Lindquist E.A."/>
            <person name="Lipzen A."/>
            <person name="Lundell T."/>
            <person name="Morin E."/>
            <person name="Murat C."/>
            <person name="Sun H."/>
            <person name="Tunlid A."/>
            <person name="Henrissat B."/>
            <person name="Grigoriev I.V."/>
            <person name="Hibbett D.S."/>
            <person name="Martin F."/>
            <person name="Nordberg H.P."/>
            <person name="Cantor M.N."/>
            <person name="Hua S.X."/>
        </authorList>
    </citation>
    <scope>NUCLEOTIDE SEQUENCE [LARGE SCALE GENOMIC DNA]</scope>
    <source>
        <strain evidence="1 2">LaAM-08-1</strain>
    </source>
</reference>
<keyword evidence="2" id="KW-1185">Reference proteome</keyword>
<dbReference type="HOGENOM" id="CLU_2542930_0_0_1"/>
<accession>A0A0C9XZN7</accession>
<proteinExistence type="predicted"/>
<protein>
    <submittedName>
        <fullName evidence="1">Uncharacterized protein</fullName>
    </submittedName>
</protein>
<gene>
    <name evidence="1" type="ORF">K443DRAFT_677038</name>
</gene>
<evidence type="ECO:0000313" key="2">
    <source>
        <dbReference type="Proteomes" id="UP000054477"/>
    </source>
</evidence>
<dbReference type="AlphaFoldDB" id="A0A0C9XZN7"/>
<name>A0A0C9XZN7_9AGAR</name>